<comment type="cofactor">
    <cofactor evidence="1">
        <name>FMN</name>
        <dbReference type="ChEBI" id="CHEBI:58210"/>
    </cofactor>
</comment>
<name>V9DRZ8_9EURO</name>
<protein>
    <recommendedName>
        <fullName evidence="4">FMN hydroxy acid dehydrogenase domain-containing protein</fullName>
    </recommendedName>
</protein>
<reference evidence="5 6" key="1">
    <citation type="submission" date="2013-03" db="EMBL/GenBank/DDBJ databases">
        <title>The Genome Sequence of Cladophialophora carrionii CBS 160.54.</title>
        <authorList>
            <consortium name="The Broad Institute Genomics Platform"/>
            <person name="Cuomo C."/>
            <person name="de Hoog S."/>
            <person name="Gorbushina A."/>
            <person name="Walker B."/>
            <person name="Young S.K."/>
            <person name="Zeng Q."/>
            <person name="Gargeya S."/>
            <person name="Fitzgerald M."/>
            <person name="Haas B."/>
            <person name="Abouelleil A."/>
            <person name="Allen A.W."/>
            <person name="Alvarado L."/>
            <person name="Arachchi H.M."/>
            <person name="Berlin A.M."/>
            <person name="Chapman S.B."/>
            <person name="Gainer-Dewar J."/>
            <person name="Goldberg J."/>
            <person name="Griggs A."/>
            <person name="Gujja S."/>
            <person name="Hansen M."/>
            <person name="Howarth C."/>
            <person name="Imamovic A."/>
            <person name="Ireland A."/>
            <person name="Larimer J."/>
            <person name="McCowan C."/>
            <person name="Murphy C."/>
            <person name="Pearson M."/>
            <person name="Poon T.W."/>
            <person name="Priest M."/>
            <person name="Roberts A."/>
            <person name="Saif S."/>
            <person name="Shea T."/>
            <person name="Sisk P."/>
            <person name="Sykes S."/>
            <person name="Wortman J."/>
            <person name="Nusbaum C."/>
            <person name="Birren B."/>
        </authorList>
    </citation>
    <scope>NUCLEOTIDE SEQUENCE [LARGE SCALE GENOMIC DNA]</scope>
    <source>
        <strain evidence="5 6">CBS 160.54</strain>
    </source>
</reference>
<sequence length="207" mass="22422">MHKLAHPDGELATSLAAASINVGICLSSYATTWLEEVVKDRSRTQQLLDRAEAAGYKALFPSVDVPVLGRRLNEFRNAFSLPPDLGFPNLLSTGHDEFADGASSQDYDASLEWAEIIPWLRRNTNMQSWLKGILNPANVQLAINHGVDGVVISNHGGRQLDGVPATLDCLRECAMVAKSVSRSQWMEASGVVRTSSKPSHSGHSTVS</sequence>
<dbReference type="InterPro" id="IPR037396">
    <property type="entry name" value="FMN_HAD"/>
</dbReference>
<dbReference type="Proteomes" id="UP000030678">
    <property type="component" value="Unassembled WGS sequence"/>
</dbReference>
<evidence type="ECO:0000313" key="5">
    <source>
        <dbReference type="EMBL" id="ETI29088.1"/>
    </source>
</evidence>
<feature type="domain" description="FMN hydroxy acid dehydrogenase" evidence="4">
    <location>
        <begin position="1"/>
        <end position="207"/>
    </location>
</feature>
<dbReference type="PANTHER" id="PTHR10578">
    <property type="entry name" value="S -2-HYDROXY-ACID OXIDASE-RELATED"/>
    <property type="match status" value="1"/>
</dbReference>
<evidence type="ECO:0000256" key="1">
    <source>
        <dbReference type="ARBA" id="ARBA00001917"/>
    </source>
</evidence>
<evidence type="ECO:0000313" key="6">
    <source>
        <dbReference type="Proteomes" id="UP000030678"/>
    </source>
</evidence>
<dbReference type="RefSeq" id="XP_008723162.1">
    <property type="nucleotide sequence ID" value="XM_008724940.1"/>
</dbReference>
<gene>
    <name evidence="5" type="ORF">G647_01541</name>
</gene>
<dbReference type="EMBL" id="KB822697">
    <property type="protein sequence ID" value="ETI29088.1"/>
    <property type="molecule type" value="Genomic_DNA"/>
</dbReference>
<organism evidence="5 6">
    <name type="scientific">Cladophialophora carrionii CBS 160.54</name>
    <dbReference type="NCBI Taxonomy" id="1279043"/>
    <lineage>
        <taxon>Eukaryota</taxon>
        <taxon>Fungi</taxon>
        <taxon>Dikarya</taxon>
        <taxon>Ascomycota</taxon>
        <taxon>Pezizomycotina</taxon>
        <taxon>Eurotiomycetes</taxon>
        <taxon>Chaetothyriomycetidae</taxon>
        <taxon>Chaetothyriales</taxon>
        <taxon>Herpotrichiellaceae</taxon>
        <taxon>Cladophialophora</taxon>
    </lineage>
</organism>
<dbReference type="Gene3D" id="3.20.20.70">
    <property type="entry name" value="Aldolase class I"/>
    <property type="match status" value="1"/>
</dbReference>
<dbReference type="VEuPathDB" id="FungiDB:G647_01541"/>
<dbReference type="Pfam" id="PF01070">
    <property type="entry name" value="FMN_dh"/>
    <property type="match status" value="1"/>
</dbReference>
<dbReference type="HOGENOM" id="CLU_1326236_0_0_1"/>
<dbReference type="InterPro" id="IPR000262">
    <property type="entry name" value="FMN-dep_DH"/>
</dbReference>
<dbReference type="InterPro" id="IPR008259">
    <property type="entry name" value="FMN_hydac_DH_AS"/>
</dbReference>
<dbReference type="PROSITE" id="PS00557">
    <property type="entry name" value="FMN_HYDROXY_ACID_DH_1"/>
    <property type="match status" value="1"/>
</dbReference>
<dbReference type="PROSITE" id="PS51349">
    <property type="entry name" value="FMN_HYDROXY_ACID_DH_2"/>
    <property type="match status" value="1"/>
</dbReference>
<dbReference type="AlphaFoldDB" id="V9DRZ8"/>
<dbReference type="PANTHER" id="PTHR10578:SF149">
    <property type="entry name" value="2-HYDROXYACID OXIDASE 2"/>
    <property type="match status" value="1"/>
</dbReference>
<dbReference type="GO" id="GO:0016491">
    <property type="term" value="F:oxidoreductase activity"/>
    <property type="evidence" value="ECO:0007669"/>
    <property type="project" value="UniProtKB-KW"/>
</dbReference>
<feature type="region of interest" description="Disordered" evidence="3">
    <location>
        <begin position="187"/>
        <end position="207"/>
    </location>
</feature>
<dbReference type="OrthoDB" id="1925334at2759"/>
<accession>V9DRZ8</accession>
<dbReference type="InterPro" id="IPR013785">
    <property type="entry name" value="Aldolase_TIM"/>
</dbReference>
<dbReference type="SUPFAM" id="SSF51395">
    <property type="entry name" value="FMN-linked oxidoreductases"/>
    <property type="match status" value="1"/>
</dbReference>
<proteinExistence type="predicted"/>
<keyword evidence="2" id="KW-0560">Oxidoreductase</keyword>
<evidence type="ECO:0000259" key="4">
    <source>
        <dbReference type="PROSITE" id="PS51349"/>
    </source>
</evidence>
<evidence type="ECO:0000256" key="2">
    <source>
        <dbReference type="ARBA" id="ARBA00023002"/>
    </source>
</evidence>
<dbReference type="GeneID" id="19980034"/>
<evidence type="ECO:0000256" key="3">
    <source>
        <dbReference type="SAM" id="MobiDB-lite"/>
    </source>
</evidence>